<proteinExistence type="predicted"/>
<protein>
    <recommendedName>
        <fullName evidence="2">DUF7025 domain-containing protein</fullName>
    </recommendedName>
</protein>
<organism evidence="3 4">
    <name type="scientific">Rhizopogon vesiculosus</name>
    <dbReference type="NCBI Taxonomy" id="180088"/>
    <lineage>
        <taxon>Eukaryota</taxon>
        <taxon>Fungi</taxon>
        <taxon>Dikarya</taxon>
        <taxon>Basidiomycota</taxon>
        <taxon>Agaricomycotina</taxon>
        <taxon>Agaricomycetes</taxon>
        <taxon>Agaricomycetidae</taxon>
        <taxon>Boletales</taxon>
        <taxon>Suillineae</taxon>
        <taxon>Rhizopogonaceae</taxon>
        <taxon>Rhizopogon</taxon>
    </lineage>
</organism>
<dbReference type="PANTHER" id="PTHR46411">
    <property type="entry name" value="FAMILY ATPASE, PUTATIVE-RELATED"/>
    <property type="match status" value="1"/>
</dbReference>
<sequence>MNPVRQEVVVTNFSKTLIDFLRYAIGDDFFDDELEYPLLDFFKRQKDLKADLTKVHDVLTSNLAGEALKEKAKDLGHINAFGLDQTEEDARVYFEDVAEHLGLLLGVIEKEFEPTAKQIELQLSYGHIAYDWLIYYFENGLKYYGLEEGHLIGFTLSHKHYHKGDLILTGTTTKWDGQKYHSNEKKTFSIPKYKGTTELSKLPCGIMTDDMRVKLTARGKLYASYAGVHYKSYKGQRIVIDYHAYKARGGYTCDSGDNISDVSGDEPEQHPALAHSKHKGRRGEKTPDVPEEELDQLPAFVYGFELKNKSWRSFEIEEIEDIKFDESAWDHLVIDEDVKNLIKGLVGVTTNANTSQRVISDVITGKGGGLVSVPVQTK</sequence>
<dbReference type="AlphaFoldDB" id="A0A1J8QI45"/>
<evidence type="ECO:0000313" key="3">
    <source>
        <dbReference type="EMBL" id="OJA20319.1"/>
    </source>
</evidence>
<feature type="region of interest" description="Disordered" evidence="1">
    <location>
        <begin position="258"/>
        <end position="290"/>
    </location>
</feature>
<name>A0A1J8QI45_9AGAM</name>
<dbReference type="InterPro" id="IPR054289">
    <property type="entry name" value="DUF7025"/>
</dbReference>
<dbReference type="Pfam" id="PF22942">
    <property type="entry name" value="DUF7025"/>
    <property type="match status" value="1"/>
</dbReference>
<reference evidence="3 4" key="1">
    <citation type="submission" date="2016-03" db="EMBL/GenBank/DDBJ databases">
        <title>Comparative genomics of the ectomycorrhizal sister species Rhizopogon vinicolor and Rhizopogon vesiculosus (Basidiomycota: Boletales) reveals a divergence of the mating type B locus.</title>
        <authorList>
            <person name="Mujic A.B."/>
            <person name="Kuo A."/>
            <person name="Tritt A."/>
            <person name="Lipzen A."/>
            <person name="Chen C."/>
            <person name="Johnson J."/>
            <person name="Sharma A."/>
            <person name="Barry K."/>
            <person name="Grigoriev I.V."/>
            <person name="Spatafora J.W."/>
        </authorList>
    </citation>
    <scope>NUCLEOTIDE SEQUENCE [LARGE SCALE GENOMIC DNA]</scope>
    <source>
        <strain evidence="3 4">AM-OR11-056</strain>
    </source>
</reference>
<evidence type="ECO:0000259" key="2">
    <source>
        <dbReference type="Pfam" id="PF22942"/>
    </source>
</evidence>
<comment type="caution">
    <text evidence="3">The sequence shown here is derived from an EMBL/GenBank/DDBJ whole genome shotgun (WGS) entry which is preliminary data.</text>
</comment>
<evidence type="ECO:0000256" key="1">
    <source>
        <dbReference type="SAM" id="MobiDB-lite"/>
    </source>
</evidence>
<dbReference type="PANTHER" id="PTHR46411:SF3">
    <property type="entry name" value="AAA+ ATPASE DOMAIN-CONTAINING PROTEIN"/>
    <property type="match status" value="1"/>
</dbReference>
<accession>A0A1J8QI45</accession>
<feature type="domain" description="DUF7025" evidence="2">
    <location>
        <begin position="120"/>
        <end position="204"/>
    </location>
</feature>
<dbReference type="STRING" id="180088.A0A1J8QI45"/>
<dbReference type="EMBL" id="LVVM01000621">
    <property type="protein sequence ID" value="OJA20319.1"/>
    <property type="molecule type" value="Genomic_DNA"/>
</dbReference>
<dbReference type="OrthoDB" id="10042665at2759"/>
<gene>
    <name evidence="3" type="ORF">AZE42_05442</name>
</gene>
<dbReference type="Proteomes" id="UP000183567">
    <property type="component" value="Unassembled WGS sequence"/>
</dbReference>
<keyword evidence="4" id="KW-1185">Reference proteome</keyword>
<evidence type="ECO:0000313" key="4">
    <source>
        <dbReference type="Proteomes" id="UP000183567"/>
    </source>
</evidence>